<dbReference type="NCBIfam" id="TIGR00254">
    <property type="entry name" value="GGDEF"/>
    <property type="match status" value="1"/>
</dbReference>
<keyword evidence="2" id="KW-0472">Membrane</keyword>
<dbReference type="InterPro" id="IPR050469">
    <property type="entry name" value="Diguanylate_Cyclase"/>
</dbReference>
<dbReference type="InterPro" id="IPR011123">
    <property type="entry name" value="Y_Y_Y"/>
</dbReference>
<dbReference type="CDD" id="cd01949">
    <property type="entry name" value="GGDEF"/>
    <property type="match status" value="1"/>
</dbReference>
<dbReference type="InterPro" id="IPR000160">
    <property type="entry name" value="GGDEF_dom"/>
</dbReference>
<evidence type="ECO:0000313" key="5">
    <source>
        <dbReference type="Proteomes" id="UP001430396"/>
    </source>
</evidence>
<keyword evidence="5" id="KW-1185">Reference proteome</keyword>
<dbReference type="InterPro" id="IPR043128">
    <property type="entry name" value="Rev_trsase/Diguanyl_cyclase"/>
</dbReference>
<evidence type="ECO:0000256" key="2">
    <source>
        <dbReference type="SAM" id="Phobius"/>
    </source>
</evidence>
<dbReference type="Proteomes" id="UP001430396">
    <property type="component" value="Unassembled WGS sequence"/>
</dbReference>
<name>A0ABS8NZ10_9XANT</name>
<evidence type="ECO:0000313" key="4">
    <source>
        <dbReference type="EMBL" id="MCD0268322.1"/>
    </source>
</evidence>
<keyword evidence="2" id="KW-1133">Transmembrane helix</keyword>
<dbReference type="PANTHER" id="PTHR45138">
    <property type="entry name" value="REGULATORY COMPONENTS OF SENSORY TRANSDUCTION SYSTEM"/>
    <property type="match status" value="1"/>
</dbReference>
<evidence type="ECO:0000259" key="3">
    <source>
        <dbReference type="PROSITE" id="PS50887"/>
    </source>
</evidence>
<dbReference type="Pfam" id="PF07495">
    <property type="entry name" value="Y_Y_Y"/>
    <property type="match status" value="1"/>
</dbReference>
<dbReference type="EMBL" id="JAFFQI010000199">
    <property type="protein sequence ID" value="MCD0268322.1"/>
    <property type="molecule type" value="Genomic_DNA"/>
</dbReference>
<dbReference type="InterPro" id="IPR015943">
    <property type="entry name" value="WD40/YVTN_repeat-like_dom_sf"/>
</dbReference>
<sequence length="1033" mass="112534">MYLRRGKNPGARLAQRPPALAAGQLHRAWTGEGSVDRIGADALAGCVRGTGVSRAVIAWLWILLCCQGLGILPAAAQPLEHTAYHTVTRWNMDDGLPHNLVHAVAQGEDGLIWVGTWEGVARFNGREFTVYDRQNTPGVELGGVFVVVRDGAGMLFGTAFDGVYHYQDGRWRQLGDASARHLAVSALLRRADGALWVGTPQTLYRIEPDGRLLDIGRQAGLPRARITALHADDGGDVWIGTEVGLYRLPAAGGAVEAWGAAHGMRAAPVRRLASDRNGGLLVAGDDGVWWWSRGGGLQRFRQGERVDALLLDRRGHLWMSLPTGTLVVHSSAQAQDEQIAISGVASPALLEDAEGLIWVGSTHGLFRIAEGAAHGITQADGLASDYVRTVLQTADGTVWVGSAVGLDRWRDGRIDRVALLPSDDGRVLEQSVLSLADAGDGGVWAGTYSQGVLRLDAQGQVRTRIGAADGLPSLSVRAVLPDGEDLWIGTTGGLVRWRQGKAHRYTAADGVPDGSVQALYRDAQGVVWSGTDRGMTALSPDGSTRAWLGEQDFPGQNAFDFLRDAAGDLWIASDRGLLRLRGERFRVYDHRVGLPRDKVFRVIDDGRGHLWLSSNHGVFRVARSDFDQIDAGTREQLSVEVVDRSDGMPSNQGNGSSAPAGWLTQSGQLLFPTSAGLGVIDPARVGTLQGHRVPIVFERLLVDGMVQPLSGPHQFGAETRRIAIGYAGLNFRGPDKVRYRYRLEGFDPDWVDADGATEAVYTNLPPGQFRFRVQAMSLPVDWRQAALQGESSMMIALAPPWWRRGEVIALGLLLAGGLIYAFYLWRTASYRHRQRQLNTVIDRRTRELSDKNLALQQASQEREALMRQLEYRASHDVLTALPNRREAERVLQQWFDEARAGGAPLALALMDIDHFKRINDAHGHEVGDAVLCAVAEVLSEQGQARCFAARHGGEEFLLAATGLDAAQARMLFEGMRQRLAAIEIDAHGSSVRCTASMGMAMSGQAPTRRELLALADRRLYQAKRLGRDRLVDQ</sequence>
<evidence type="ECO:0000256" key="1">
    <source>
        <dbReference type="ARBA" id="ARBA00012528"/>
    </source>
</evidence>
<feature type="transmembrane region" description="Helical" evidence="2">
    <location>
        <begin position="807"/>
        <end position="825"/>
    </location>
</feature>
<dbReference type="InterPro" id="IPR011110">
    <property type="entry name" value="Reg_prop"/>
</dbReference>
<dbReference type="EC" id="2.7.7.65" evidence="1"/>
<dbReference type="PANTHER" id="PTHR45138:SF24">
    <property type="entry name" value="DIGUANYLATE CYCLASE DGCC-RELATED"/>
    <property type="match status" value="1"/>
</dbReference>
<comment type="caution">
    <text evidence="4">The sequence shown here is derived from an EMBL/GenBank/DDBJ whole genome shotgun (WGS) entry which is preliminary data.</text>
</comment>
<dbReference type="InterPro" id="IPR013783">
    <property type="entry name" value="Ig-like_fold"/>
</dbReference>
<feature type="domain" description="GGDEF" evidence="3">
    <location>
        <begin position="903"/>
        <end position="1033"/>
    </location>
</feature>
<gene>
    <name evidence="4" type="ORF">JWH11_18175</name>
</gene>
<organism evidence="4 5">
    <name type="scientific">Xanthomonas melonis</name>
    <dbReference type="NCBI Taxonomy" id="56456"/>
    <lineage>
        <taxon>Bacteria</taxon>
        <taxon>Pseudomonadati</taxon>
        <taxon>Pseudomonadota</taxon>
        <taxon>Gammaproteobacteria</taxon>
        <taxon>Lysobacterales</taxon>
        <taxon>Lysobacteraceae</taxon>
        <taxon>Xanthomonas</taxon>
    </lineage>
</organism>
<dbReference type="Gene3D" id="3.30.70.270">
    <property type="match status" value="1"/>
</dbReference>
<dbReference type="PROSITE" id="PS50887">
    <property type="entry name" value="GGDEF"/>
    <property type="match status" value="1"/>
</dbReference>
<dbReference type="SUPFAM" id="SSF55073">
    <property type="entry name" value="Nucleotide cyclase"/>
    <property type="match status" value="1"/>
</dbReference>
<keyword evidence="2" id="KW-0812">Transmembrane</keyword>
<protein>
    <recommendedName>
        <fullName evidence="1">diguanylate cyclase</fullName>
        <ecNumber evidence="1">2.7.7.65</ecNumber>
    </recommendedName>
</protein>
<dbReference type="Pfam" id="PF07494">
    <property type="entry name" value="Reg_prop"/>
    <property type="match status" value="2"/>
</dbReference>
<dbReference type="Gene3D" id="2.60.40.10">
    <property type="entry name" value="Immunoglobulins"/>
    <property type="match status" value="1"/>
</dbReference>
<dbReference type="Pfam" id="PF00990">
    <property type="entry name" value="GGDEF"/>
    <property type="match status" value="1"/>
</dbReference>
<reference evidence="4" key="1">
    <citation type="submission" date="2021-02" db="EMBL/GenBank/DDBJ databases">
        <title>Copper resistance gene diversity in local Xanthomonas species at agrochemical polluted sites in Trinidad, Trinidad and Tobago.</title>
        <authorList>
            <person name="Ramnarine S.D.B.J."/>
            <person name="Ramsubhag A."/>
            <person name="Jayaraman J."/>
        </authorList>
    </citation>
    <scope>NUCLEOTIDE SEQUENCE</scope>
    <source>
        <strain evidence="4">CaNP6A</strain>
    </source>
</reference>
<dbReference type="SUPFAM" id="SSF63829">
    <property type="entry name" value="Calcium-dependent phosphotriesterase"/>
    <property type="match status" value="2"/>
</dbReference>
<dbReference type="Gene3D" id="2.130.10.10">
    <property type="entry name" value="YVTN repeat-like/Quinoprotein amine dehydrogenase"/>
    <property type="match status" value="3"/>
</dbReference>
<accession>A0ABS8NZ10</accession>
<proteinExistence type="predicted"/>
<dbReference type="InterPro" id="IPR029787">
    <property type="entry name" value="Nucleotide_cyclase"/>
</dbReference>
<dbReference type="SMART" id="SM00267">
    <property type="entry name" value="GGDEF"/>
    <property type="match status" value="1"/>
</dbReference>